<evidence type="ECO:0000259" key="12">
    <source>
        <dbReference type="Pfam" id="PF14306"/>
    </source>
</evidence>
<dbReference type="HOGENOM" id="CLU_022950_0_0_1"/>
<keyword evidence="9" id="KW-0486">Methionine biosynthesis</keyword>
<dbReference type="UniPathway" id="UPA00097"/>
<dbReference type="SUPFAM" id="SSF52374">
    <property type="entry name" value="Nucleotidylyl transferase"/>
    <property type="match status" value="1"/>
</dbReference>
<dbReference type="Gene3D" id="3.40.50.620">
    <property type="entry name" value="HUPs"/>
    <property type="match status" value="1"/>
</dbReference>
<dbReference type="InterPro" id="IPR014729">
    <property type="entry name" value="Rossmann-like_a/b/a_fold"/>
</dbReference>
<feature type="site" description="Induces change in substrate recognition on ATP binding" evidence="9">
    <location>
        <position position="331"/>
    </location>
</feature>
<dbReference type="UniPathway" id="UPA00140">
    <property type="reaction ID" value="UER00204"/>
</dbReference>
<dbReference type="Pfam" id="PF14306">
    <property type="entry name" value="PUA_2"/>
    <property type="match status" value="1"/>
</dbReference>
<feature type="binding site" evidence="9">
    <location>
        <begin position="198"/>
        <end position="201"/>
    </location>
    <ligand>
        <name>ATP</name>
        <dbReference type="ChEBI" id="CHEBI:30616"/>
    </ligand>
</feature>
<comment type="similarity">
    <text evidence="9">In the N-terminal section; belongs to the sulfate adenylyltransferase family.</text>
</comment>
<dbReference type="GO" id="GO:0019344">
    <property type="term" value="P:cysteine biosynthetic process"/>
    <property type="evidence" value="ECO:0007669"/>
    <property type="project" value="UniProtKB-KW"/>
</dbReference>
<evidence type="ECO:0000256" key="3">
    <source>
        <dbReference type="ARBA" id="ARBA00022533"/>
    </source>
</evidence>
<evidence type="ECO:0000256" key="4">
    <source>
        <dbReference type="ARBA" id="ARBA00022679"/>
    </source>
</evidence>
<dbReference type="InterPro" id="IPR050512">
    <property type="entry name" value="Sulf_AdTrans/APS_kinase"/>
</dbReference>
<dbReference type="GO" id="GO:0005737">
    <property type="term" value="C:cytoplasm"/>
    <property type="evidence" value="ECO:0007669"/>
    <property type="project" value="UniProtKB-SubCell"/>
</dbReference>
<keyword evidence="4 9" id="KW-0808">Transferase</keyword>
<dbReference type="Pfam" id="PF01747">
    <property type="entry name" value="ATP-sulfurylase"/>
    <property type="match status" value="1"/>
</dbReference>
<dbReference type="SUPFAM" id="SSF88697">
    <property type="entry name" value="PUA domain-like"/>
    <property type="match status" value="1"/>
</dbReference>
<keyword evidence="9" id="KW-0198">Cysteine biosynthesis</keyword>
<keyword evidence="3 9" id="KW-0021">Allosteric enzyme</keyword>
<accession>A0A0C9YHV3</accession>
<dbReference type="OrthoDB" id="468at2759"/>
<reference evidence="14" key="2">
    <citation type="submission" date="2015-01" db="EMBL/GenBank/DDBJ databases">
        <title>Evolutionary Origins and Diversification of the Mycorrhizal Mutualists.</title>
        <authorList>
            <consortium name="DOE Joint Genome Institute"/>
            <consortium name="Mycorrhizal Genomics Consortium"/>
            <person name="Kohler A."/>
            <person name="Kuo A."/>
            <person name="Nagy L.G."/>
            <person name="Floudas D."/>
            <person name="Copeland A."/>
            <person name="Barry K.W."/>
            <person name="Cichocki N."/>
            <person name="Veneault-Fourrey C."/>
            <person name="LaButti K."/>
            <person name="Lindquist E.A."/>
            <person name="Lipzen A."/>
            <person name="Lundell T."/>
            <person name="Morin E."/>
            <person name="Murat C."/>
            <person name="Riley R."/>
            <person name="Ohm R."/>
            <person name="Sun H."/>
            <person name="Tunlid A."/>
            <person name="Henrissat B."/>
            <person name="Grigoriev I.V."/>
            <person name="Hibbett D.S."/>
            <person name="Martin F."/>
        </authorList>
    </citation>
    <scope>NUCLEOTIDE SEQUENCE [LARGE SCALE GENOMIC DNA]</scope>
    <source>
        <strain evidence="14">LaAM-08-1</strain>
    </source>
</reference>
<feature type="region of interest" description="Allosteric regulation domain; adenylyl-sulfate kinase-like" evidence="9">
    <location>
        <begin position="396"/>
        <end position="575"/>
    </location>
</feature>
<feature type="region of interest" description="N-terminal" evidence="9">
    <location>
        <begin position="1"/>
        <end position="170"/>
    </location>
</feature>
<dbReference type="GO" id="GO:0010134">
    <property type="term" value="P:sulfate assimilation via adenylyl sulfate reduction"/>
    <property type="evidence" value="ECO:0007669"/>
    <property type="project" value="TreeGrafter"/>
</dbReference>
<dbReference type="InterPro" id="IPR024951">
    <property type="entry name" value="Sulfurylase_cat_dom"/>
</dbReference>
<dbReference type="STRING" id="1095629.A0A0C9YHV3"/>
<dbReference type="NCBIfam" id="NF004040">
    <property type="entry name" value="PRK05537.1"/>
    <property type="match status" value="1"/>
</dbReference>
<dbReference type="InterPro" id="IPR027535">
    <property type="entry name" value="Sulf_adenylyltr_euk"/>
</dbReference>
<comment type="activity regulation">
    <text evidence="9">Allosterically inhibited by 3'-phosphoadenosine 5'-phosphosulfate (PAPS).</text>
</comment>
<comment type="domain">
    <text evidence="9">The adenylyl-sulfate kinase (APS kinase) is non-functional. It is involved in allosteric regulation by PAPS. PAPS binding induces a large rotational rearrangement of domains lowering the substrate affinity of the enzyme.</text>
</comment>
<feature type="binding site" evidence="9">
    <location>
        <position position="334"/>
    </location>
    <ligand>
        <name>ATP</name>
        <dbReference type="ChEBI" id="CHEBI:30616"/>
    </ligand>
</feature>
<dbReference type="GO" id="GO:0019379">
    <property type="term" value="P:sulfate assimilation, phosphoadenylyl sulfate reduction by phosphoadenylyl-sulfate reductase (thioredoxin)"/>
    <property type="evidence" value="ECO:0007669"/>
    <property type="project" value="TreeGrafter"/>
</dbReference>
<dbReference type="GO" id="GO:0070814">
    <property type="term" value="P:hydrogen sulfide biosynthetic process"/>
    <property type="evidence" value="ECO:0007669"/>
    <property type="project" value="UniProtKB-UniRule"/>
</dbReference>
<evidence type="ECO:0000256" key="8">
    <source>
        <dbReference type="ARBA" id="ARBA00062002"/>
    </source>
</evidence>
<evidence type="ECO:0000256" key="5">
    <source>
        <dbReference type="ARBA" id="ARBA00022695"/>
    </source>
</evidence>
<feature type="active site" evidence="9">
    <location>
        <position position="201"/>
    </location>
</feature>
<evidence type="ECO:0000256" key="9">
    <source>
        <dbReference type="HAMAP-Rule" id="MF_03106"/>
    </source>
</evidence>
<comment type="caution">
    <text evidence="9">Lacks conserved residue(s) required for the propagation of feature annotation.</text>
</comment>
<feature type="binding site" evidence="9">
    <location>
        <position position="198"/>
    </location>
    <ligand>
        <name>sulfate</name>
        <dbReference type="ChEBI" id="CHEBI:16189"/>
    </ligand>
</feature>
<feature type="binding site" evidence="9">
    <location>
        <begin position="292"/>
        <end position="295"/>
    </location>
    <ligand>
        <name>ATP</name>
        <dbReference type="ChEBI" id="CHEBI:30616"/>
    </ligand>
</feature>
<dbReference type="CDD" id="cd00517">
    <property type="entry name" value="ATPS"/>
    <property type="match status" value="1"/>
</dbReference>
<dbReference type="InterPro" id="IPR025980">
    <property type="entry name" value="ATP-Sase_PUA-like_dom"/>
</dbReference>
<evidence type="ECO:0000259" key="11">
    <source>
        <dbReference type="Pfam" id="PF01747"/>
    </source>
</evidence>
<dbReference type="AlphaFoldDB" id="A0A0C9YHV3"/>
<gene>
    <name evidence="9" type="primary">MET3</name>
    <name evidence="13" type="ORF">K443DRAFT_671221</name>
</gene>
<dbReference type="Proteomes" id="UP000054477">
    <property type="component" value="Unassembled WGS sequence"/>
</dbReference>
<dbReference type="CDD" id="cd02027">
    <property type="entry name" value="APSK"/>
    <property type="match status" value="1"/>
</dbReference>
<proteinExistence type="inferred from homology"/>
<feature type="domain" description="APS kinase" evidence="10">
    <location>
        <begin position="396"/>
        <end position="552"/>
    </location>
</feature>
<evidence type="ECO:0000256" key="6">
    <source>
        <dbReference type="ARBA" id="ARBA00022741"/>
    </source>
</evidence>
<reference evidence="13 14" key="1">
    <citation type="submission" date="2014-04" db="EMBL/GenBank/DDBJ databases">
        <authorList>
            <consortium name="DOE Joint Genome Institute"/>
            <person name="Kuo A."/>
            <person name="Kohler A."/>
            <person name="Nagy L.G."/>
            <person name="Floudas D."/>
            <person name="Copeland A."/>
            <person name="Barry K.W."/>
            <person name="Cichocki N."/>
            <person name="Veneault-Fourrey C."/>
            <person name="LaButti K."/>
            <person name="Lindquist E.A."/>
            <person name="Lipzen A."/>
            <person name="Lundell T."/>
            <person name="Morin E."/>
            <person name="Murat C."/>
            <person name="Sun H."/>
            <person name="Tunlid A."/>
            <person name="Henrissat B."/>
            <person name="Grigoriev I.V."/>
            <person name="Hibbett D.S."/>
            <person name="Martin F."/>
            <person name="Nordberg H.P."/>
            <person name="Cantor M.N."/>
            <person name="Hua S.X."/>
        </authorList>
    </citation>
    <scope>NUCLEOTIDE SEQUENCE [LARGE SCALE GENOMIC DNA]</scope>
    <source>
        <strain evidence="13 14">LaAM-08-1</strain>
    </source>
</reference>
<feature type="binding site" evidence="9">
    <location>
        <position position="296"/>
    </location>
    <ligand>
        <name>sulfate</name>
        <dbReference type="ChEBI" id="CHEBI:16189"/>
    </ligand>
</feature>
<keyword evidence="6 9" id="KW-0547">Nucleotide-binding</keyword>
<dbReference type="SUPFAM" id="SSF52540">
    <property type="entry name" value="P-loop containing nucleoside triphosphate hydrolases"/>
    <property type="match status" value="1"/>
</dbReference>
<feature type="site" description="Transition state stabilizer" evidence="9">
    <location>
        <position position="207"/>
    </location>
</feature>
<comment type="pathway">
    <text evidence="9">Sulfur metabolism; hydrogen sulfide biosynthesis; sulfite from sulfate: step 1/3.</text>
</comment>
<comment type="catalytic activity">
    <reaction evidence="9">
        <text>sulfate + ATP + H(+) = adenosine 5'-phosphosulfate + diphosphate</text>
        <dbReference type="Rhea" id="RHEA:18133"/>
        <dbReference type="ChEBI" id="CHEBI:15378"/>
        <dbReference type="ChEBI" id="CHEBI:16189"/>
        <dbReference type="ChEBI" id="CHEBI:30616"/>
        <dbReference type="ChEBI" id="CHEBI:33019"/>
        <dbReference type="ChEBI" id="CHEBI:58243"/>
        <dbReference type="EC" id="2.7.7.4"/>
    </reaction>
</comment>
<dbReference type="InterPro" id="IPR059117">
    <property type="entry name" value="APS_kinase_dom"/>
</dbReference>
<dbReference type="GO" id="GO:0004020">
    <property type="term" value="F:adenylylsulfate kinase activity"/>
    <property type="evidence" value="ECO:0007669"/>
    <property type="project" value="UniProtKB-EC"/>
</dbReference>
<dbReference type="Gene3D" id="3.40.50.300">
    <property type="entry name" value="P-loop containing nucleotide triphosphate hydrolases"/>
    <property type="match status" value="1"/>
</dbReference>
<keyword evidence="5 9" id="KW-0548">Nucleotidyltransferase</keyword>
<feature type="binding site" evidence="9">
    <location>
        <begin position="435"/>
        <end position="438"/>
    </location>
    <ligand>
        <name>3'-phosphoadenylyl sulfate</name>
        <dbReference type="ChEBI" id="CHEBI:58339"/>
        <note>allosteric inhibitor</note>
    </ligand>
</feature>
<dbReference type="NCBIfam" id="TIGR00339">
    <property type="entry name" value="sopT"/>
    <property type="match status" value="1"/>
</dbReference>
<dbReference type="InterPro" id="IPR002650">
    <property type="entry name" value="Sulphate_adenylyltransferase"/>
</dbReference>
<dbReference type="PANTHER" id="PTHR42700:SF1">
    <property type="entry name" value="SULFATE ADENYLYLTRANSFERASE"/>
    <property type="match status" value="1"/>
</dbReference>
<feature type="binding site" evidence="9">
    <location>
        <position position="200"/>
    </location>
    <ligand>
        <name>sulfate</name>
        <dbReference type="ChEBI" id="CHEBI:16189"/>
    </ligand>
</feature>
<dbReference type="EC" id="2.7.7.4" evidence="9"/>
<evidence type="ECO:0000256" key="1">
    <source>
        <dbReference type="ARBA" id="ARBA00001823"/>
    </source>
</evidence>
<dbReference type="Gene3D" id="3.10.400.10">
    <property type="entry name" value="Sulfate adenylyltransferase"/>
    <property type="match status" value="1"/>
</dbReference>
<evidence type="ECO:0000256" key="2">
    <source>
        <dbReference type="ARBA" id="ARBA00022490"/>
    </source>
</evidence>
<feature type="active site" evidence="9">
    <location>
        <position position="199"/>
    </location>
</feature>
<comment type="similarity">
    <text evidence="9">In the C-terminal section; belongs to the APS kinase family.</text>
</comment>
<dbReference type="FunFam" id="3.40.50.620:FF:000052">
    <property type="entry name" value="Sulfate adenylyltransferase"/>
    <property type="match status" value="1"/>
</dbReference>
<feature type="domain" description="Sulphate adenylyltransferase catalytic" evidence="11">
    <location>
        <begin position="175"/>
        <end position="388"/>
    </location>
</feature>
<dbReference type="GO" id="GO:0004781">
    <property type="term" value="F:sulfate adenylyltransferase (ATP) activity"/>
    <property type="evidence" value="ECO:0007669"/>
    <property type="project" value="UniProtKB-UniRule"/>
</dbReference>
<feature type="binding site" evidence="9">
    <location>
        <position position="520"/>
    </location>
    <ligand>
        <name>3'-phosphoadenylyl sulfate</name>
        <dbReference type="ChEBI" id="CHEBI:58339"/>
        <note>allosteric inhibitor</note>
    </ligand>
</feature>
<comment type="subunit">
    <text evidence="8 9">Homohexamer. Dimer of trimers.</text>
</comment>
<name>A0A0C9YHV3_9AGAR</name>
<evidence type="ECO:0000259" key="10">
    <source>
        <dbReference type="Pfam" id="PF01583"/>
    </source>
</evidence>
<keyword evidence="14" id="KW-1185">Reference proteome</keyword>
<evidence type="ECO:0000313" key="14">
    <source>
        <dbReference type="Proteomes" id="UP000054477"/>
    </source>
</evidence>
<dbReference type="GO" id="GO:0005524">
    <property type="term" value="F:ATP binding"/>
    <property type="evidence" value="ECO:0007669"/>
    <property type="project" value="UniProtKB-KW"/>
</dbReference>
<dbReference type="EMBL" id="KN838537">
    <property type="protein sequence ID" value="KIK09907.1"/>
    <property type="molecule type" value="Genomic_DNA"/>
</dbReference>
<evidence type="ECO:0000256" key="7">
    <source>
        <dbReference type="ARBA" id="ARBA00022840"/>
    </source>
</evidence>
<comment type="catalytic activity">
    <reaction evidence="1">
        <text>adenosine 5'-phosphosulfate + ATP = 3'-phosphoadenylyl sulfate + ADP + H(+)</text>
        <dbReference type="Rhea" id="RHEA:24152"/>
        <dbReference type="ChEBI" id="CHEBI:15378"/>
        <dbReference type="ChEBI" id="CHEBI:30616"/>
        <dbReference type="ChEBI" id="CHEBI:58243"/>
        <dbReference type="ChEBI" id="CHEBI:58339"/>
        <dbReference type="ChEBI" id="CHEBI:456216"/>
        <dbReference type="EC" id="2.7.1.25"/>
    </reaction>
</comment>
<feature type="domain" description="ATP-sulfurylase PUA-like" evidence="12">
    <location>
        <begin position="4"/>
        <end position="165"/>
    </location>
</feature>
<dbReference type="InterPro" id="IPR027417">
    <property type="entry name" value="P-loop_NTPase"/>
</dbReference>
<comment type="function">
    <text evidence="9">Catalyzes the first intracellular reaction of sulfate assimilation, forming adenosine-5'-phosphosulfate (APS) from inorganic sulfate and ATP. Plays an important role in sulfate activation as a component of the biosynthesis pathway of sulfur-containing amino acids.</text>
</comment>
<dbReference type="PANTHER" id="PTHR42700">
    <property type="entry name" value="SULFATE ADENYLYLTRANSFERASE"/>
    <property type="match status" value="1"/>
</dbReference>
<keyword evidence="2 9" id="KW-0963">Cytoplasm</keyword>
<keyword evidence="7 9" id="KW-0067">ATP-binding</keyword>
<organism evidence="13 14">
    <name type="scientific">Laccaria amethystina LaAM-08-1</name>
    <dbReference type="NCBI Taxonomy" id="1095629"/>
    <lineage>
        <taxon>Eukaryota</taxon>
        <taxon>Fungi</taxon>
        <taxon>Dikarya</taxon>
        <taxon>Basidiomycota</taxon>
        <taxon>Agaricomycotina</taxon>
        <taxon>Agaricomycetes</taxon>
        <taxon>Agaricomycetidae</taxon>
        <taxon>Agaricales</taxon>
        <taxon>Agaricineae</taxon>
        <taxon>Hydnangiaceae</taxon>
        <taxon>Laccaria</taxon>
    </lineage>
</organism>
<sequence>MANAPHGGILKDLVARDDALSSHLREEAFTLPDIVLTERQLCDLELIINGGFSPLEGFMNEKDYQSVVDTLHLADGTLFPIPITLDISKEDIDRLGLAPGVRVALRDPRDDEALAIITVDDVYTPDRVKEAIQVFGADDPAHPSVAYLRNRVQDFYIGGKVQAIQSPTHFDYVALRYTPSELRSHFKKLAWRKVVAFQTRNPMHRAHRELTVRAARQRQANVLIHPVVGLTKPGDVDHYTRVRVYEAIMQKYPNGMGHLALLPLAMRMAGPREAVWHAIIRKNYGATHFIVGRDHAGPGKNSQGKDFYGPYDAQDLVIKYHDELQIEMVPFQQMTYLPSTDEYQPADEVPRGVQTLDISGTELRKRLRTGAPIPDWFSYDAVVKVLRESYPPRNKQGFVLFLTGLHNSGKDAIAKALQVTLNQQGGRSVSLLLGETVRQEYSPKLGFSAEDRHENVHRIAYVSAELARAGAAVIAAPIAPYERSRELARQTVLQSAGSGGNFFLIHVATPLEHCEKTDRRGLYSRARRGEITGFTGVDDPYEEPEHAELKVDVTKQSIPEIVHSIILLLETGSLL</sequence>
<dbReference type="InterPro" id="IPR015947">
    <property type="entry name" value="PUA-like_sf"/>
</dbReference>
<dbReference type="FunFam" id="3.10.400.10:FF:000003">
    <property type="entry name" value="Sulfate adenylyltransferase"/>
    <property type="match status" value="1"/>
</dbReference>
<evidence type="ECO:0000313" key="13">
    <source>
        <dbReference type="EMBL" id="KIK09907.1"/>
    </source>
</evidence>
<dbReference type="Pfam" id="PF01583">
    <property type="entry name" value="APS_kinase"/>
    <property type="match status" value="1"/>
</dbReference>
<feature type="active site" evidence="9">
    <location>
        <position position="200"/>
    </location>
</feature>
<dbReference type="NCBIfam" id="TIGR00455">
    <property type="entry name" value="apsK"/>
    <property type="match status" value="1"/>
</dbReference>
<comment type="subcellular location">
    <subcellularLocation>
        <location evidence="9">Cytoplasm</location>
    </subcellularLocation>
</comment>
<dbReference type="InterPro" id="IPR002891">
    <property type="entry name" value="APS"/>
</dbReference>
<dbReference type="HAMAP" id="MF_03106">
    <property type="entry name" value="Sulf_adenylyltr_euk"/>
    <property type="match status" value="1"/>
</dbReference>
<keyword evidence="9" id="KW-0028">Amino-acid biosynthesis</keyword>
<dbReference type="GO" id="GO:0009086">
    <property type="term" value="P:methionine biosynthetic process"/>
    <property type="evidence" value="ECO:0007669"/>
    <property type="project" value="UniProtKB-KW"/>
</dbReference>
<feature type="site" description="Transition state stabilizer" evidence="9">
    <location>
        <position position="204"/>
    </location>
</feature>
<protein>
    <recommendedName>
        <fullName evidence="9">Sulfate adenylyltransferase</fullName>
        <ecNumber evidence="9">2.7.7.4</ecNumber>
    </recommendedName>
    <alternativeName>
        <fullName evidence="9">ATP-sulfurylase</fullName>
    </alternativeName>
    <alternativeName>
        <fullName evidence="9">Sulfate adenylate transferase</fullName>
        <shortName evidence="9">SAT</shortName>
    </alternativeName>
</protein>
<dbReference type="FunFam" id="3.40.50.300:FF:000802">
    <property type="entry name" value="Sulfate adenylyltransferase"/>
    <property type="match status" value="1"/>
</dbReference>